<evidence type="ECO:0000313" key="1">
    <source>
        <dbReference type="EMBL" id="JAE31579.1"/>
    </source>
</evidence>
<accession>A0A0A9H709</accession>
<proteinExistence type="predicted"/>
<sequence length="69" mass="8032">MFVREKYKKMVLCWVEKSQRFSDQKLDNSSCLLLYSVVLLRTISIHPLNSQMADSKRYLCSPAMEGDLS</sequence>
<reference evidence="1" key="2">
    <citation type="journal article" date="2015" name="Data Brief">
        <title>Shoot transcriptome of the giant reed, Arundo donax.</title>
        <authorList>
            <person name="Barrero R.A."/>
            <person name="Guerrero F.D."/>
            <person name="Moolhuijzen P."/>
            <person name="Goolsby J.A."/>
            <person name="Tidwell J."/>
            <person name="Bellgard S.E."/>
            <person name="Bellgard M.I."/>
        </authorList>
    </citation>
    <scope>NUCLEOTIDE SEQUENCE</scope>
    <source>
        <tissue evidence="1">Shoot tissue taken approximately 20 cm above the soil surface</tissue>
    </source>
</reference>
<protein>
    <submittedName>
        <fullName evidence="1">Uncharacterized protein</fullName>
    </submittedName>
</protein>
<dbReference type="EMBL" id="GBRH01166317">
    <property type="protein sequence ID" value="JAE31579.1"/>
    <property type="molecule type" value="Transcribed_RNA"/>
</dbReference>
<name>A0A0A9H709_ARUDO</name>
<reference evidence="1" key="1">
    <citation type="submission" date="2014-09" db="EMBL/GenBank/DDBJ databases">
        <authorList>
            <person name="Magalhaes I.L.F."/>
            <person name="Oliveira U."/>
            <person name="Santos F.R."/>
            <person name="Vidigal T.H.D.A."/>
            <person name="Brescovit A.D."/>
            <person name="Santos A.J."/>
        </authorList>
    </citation>
    <scope>NUCLEOTIDE SEQUENCE</scope>
    <source>
        <tissue evidence="1">Shoot tissue taken approximately 20 cm above the soil surface</tissue>
    </source>
</reference>
<organism evidence="1">
    <name type="scientific">Arundo donax</name>
    <name type="common">Giant reed</name>
    <name type="synonym">Donax arundinaceus</name>
    <dbReference type="NCBI Taxonomy" id="35708"/>
    <lineage>
        <taxon>Eukaryota</taxon>
        <taxon>Viridiplantae</taxon>
        <taxon>Streptophyta</taxon>
        <taxon>Embryophyta</taxon>
        <taxon>Tracheophyta</taxon>
        <taxon>Spermatophyta</taxon>
        <taxon>Magnoliopsida</taxon>
        <taxon>Liliopsida</taxon>
        <taxon>Poales</taxon>
        <taxon>Poaceae</taxon>
        <taxon>PACMAD clade</taxon>
        <taxon>Arundinoideae</taxon>
        <taxon>Arundineae</taxon>
        <taxon>Arundo</taxon>
    </lineage>
</organism>
<dbReference type="AlphaFoldDB" id="A0A0A9H709"/>